<accession>A0A1W4W4F7</accession>
<dbReference type="STRING" id="224129.A0A1W4W4F7"/>
<comment type="subcellular location">
    <subcellularLocation>
        <location evidence="1">Membrane</location>
        <topology evidence="1">Multi-pass membrane protein</topology>
    </subcellularLocation>
</comment>
<evidence type="ECO:0000313" key="8">
    <source>
        <dbReference type="RefSeq" id="XP_018319036.1"/>
    </source>
</evidence>
<proteinExistence type="predicted"/>
<feature type="transmembrane region" description="Helical" evidence="5">
    <location>
        <begin position="346"/>
        <end position="371"/>
    </location>
</feature>
<gene>
    <name evidence="8" type="primary">LOC108732632</name>
</gene>
<organism evidence="7 8">
    <name type="scientific">Agrilus planipennis</name>
    <name type="common">Emerald ash borer</name>
    <name type="synonym">Agrilus marcopoli</name>
    <dbReference type="NCBI Taxonomy" id="224129"/>
    <lineage>
        <taxon>Eukaryota</taxon>
        <taxon>Metazoa</taxon>
        <taxon>Ecdysozoa</taxon>
        <taxon>Arthropoda</taxon>
        <taxon>Hexapoda</taxon>
        <taxon>Insecta</taxon>
        <taxon>Pterygota</taxon>
        <taxon>Neoptera</taxon>
        <taxon>Endopterygota</taxon>
        <taxon>Coleoptera</taxon>
        <taxon>Polyphaga</taxon>
        <taxon>Elateriformia</taxon>
        <taxon>Buprestoidea</taxon>
        <taxon>Buprestidae</taxon>
        <taxon>Agrilinae</taxon>
        <taxon>Agrilus</taxon>
    </lineage>
</organism>
<dbReference type="InterPro" id="IPR005828">
    <property type="entry name" value="MFS_sugar_transport-like"/>
</dbReference>
<evidence type="ECO:0000256" key="5">
    <source>
        <dbReference type="SAM" id="Phobius"/>
    </source>
</evidence>
<feature type="transmembrane region" description="Helical" evidence="5">
    <location>
        <begin position="282"/>
        <end position="300"/>
    </location>
</feature>
<feature type="transmembrane region" description="Helical" evidence="5">
    <location>
        <begin position="172"/>
        <end position="191"/>
    </location>
</feature>
<evidence type="ECO:0000259" key="6">
    <source>
        <dbReference type="PROSITE" id="PS50850"/>
    </source>
</evidence>
<evidence type="ECO:0000256" key="1">
    <source>
        <dbReference type="ARBA" id="ARBA00004141"/>
    </source>
</evidence>
<dbReference type="InterPro" id="IPR020846">
    <property type="entry name" value="MFS_dom"/>
</dbReference>
<feature type="transmembrane region" description="Helical" evidence="5">
    <location>
        <begin position="88"/>
        <end position="108"/>
    </location>
</feature>
<name>A0A1W4W4F7_AGRPL</name>
<evidence type="ECO:0000313" key="7">
    <source>
        <dbReference type="Proteomes" id="UP000192223"/>
    </source>
</evidence>
<dbReference type="InParanoid" id="A0A1W4W4F7"/>
<feature type="transmembrane region" description="Helical" evidence="5">
    <location>
        <begin position="15"/>
        <end position="38"/>
    </location>
</feature>
<evidence type="ECO:0000256" key="3">
    <source>
        <dbReference type="ARBA" id="ARBA00022989"/>
    </source>
</evidence>
<feature type="transmembrane region" description="Helical" evidence="5">
    <location>
        <begin position="145"/>
        <end position="166"/>
    </location>
</feature>
<feature type="domain" description="Major facilitator superfamily (MFS) profile" evidence="6">
    <location>
        <begin position="16"/>
        <end position="438"/>
    </location>
</feature>
<dbReference type="Gene3D" id="1.20.1250.20">
    <property type="entry name" value="MFS general substrate transporter like domains"/>
    <property type="match status" value="1"/>
</dbReference>
<dbReference type="PROSITE" id="PS50850">
    <property type="entry name" value="MFS"/>
    <property type="match status" value="1"/>
</dbReference>
<dbReference type="InterPro" id="IPR050549">
    <property type="entry name" value="MFS_Trehalose_Transporter"/>
</dbReference>
<dbReference type="GO" id="GO:0016020">
    <property type="term" value="C:membrane"/>
    <property type="evidence" value="ECO:0007669"/>
    <property type="project" value="UniProtKB-SubCell"/>
</dbReference>
<dbReference type="OrthoDB" id="6339427at2759"/>
<dbReference type="AlphaFoldDB" id="A0A1W4W4F7"/>
<dbReference type="GeneID" id="108732632"/>
<dbReference type="KEGG" id="apln:108732632"/>
<keyword evidence="7" id="KW-1185">Reference proteome</keyword>
<keyword evidence="4 5" id="KW-0472">Membrane</keyword>
<sequence>MGGVKYEYPQTRKKILQVVPVLFGYLIGISFGMMLGWSSHAYPFLMGDESPIPIRLNQTALITSFLWKGNCLGAFFSTSKRLGAKHGVLLAATLELAGWFVMCCAGNLTEILISRFLIGMGNGFGIGQLKIYIRDTCEQDIAAKLNTYLALTSPIGILFTFVLSALVSFRTVSVVCTVFPFIALVLFGFIPKKPRYMENKRVAVIRNIIDPVKTEKIMEVTKTYRHYTIEDQQLGVFEALSDSSIRHSMLIVTILVVVQRVSGGPPHIIFAELIYREAENPYPQICVIVYGFVFLVMTTISLQFTQRFSKKILLVSSFSITSFLMMLMTLFFYYKNDVLQLNRNFSWLPLVIALSFNVVHTFGIRTVSLLIIKDIFPANAKDFAGGVYITVFSLSALLITKSFQELYYHYGVHAGYVLMTSVAGASAVFIAIFYKQSLPEDESQKKDNGSNKDDKDKNVSIYITKF</sequence>
<dbReference type="Pfam" id="PF00083">
    <property type="entry name" value="Sugar_tr"/>
    <property type="match status" value="1"/>
</dbReference>
<feature type="transmembrane region" description="Helical" evidence="5">
    <location>
        <begin position="312"/>
        <end position="334"/>
    </location>
</feature>
<feature type="transmembrane region" description="Helical" evidence="5">
    <location>
        <begin position="383"/>
        <end position="403"/>
    </location>
</feature>
<dbReference type="GO" id="GO:0022857">
    <property type="term" value="F:transmembrane transporter activity"/>
    <property type="evidence" value="ECO:0007669"/>
    <property type="project" value="InterPro"/>
</dbReference>
<keyword evidence="2 5" id="KW-0812">Transmembrane</keyword>
<dbReference type="PANTHER" id="PTHR48021:SF1">
    <property type="entry name" value="GH07001P-RELATED"/>
    <property type="match status" value="1"/>
</dbReference>
<dbReference type="InterPro" id="IPR036259">
    <property type="entry name" value="MFS_trans_sf"/>
</dbReference>
<feature type="transmembrane region" description="Helical" evidence="5">
    <location>
        <begin position="114"/>
        <end position="133"/>
    </location>
</feature>
<evidence type="ECO:0000256" key="2">
    <source>
        <dbReference type="ARBA" id="ARBA00022692"/>
    </source>
</evidence>
<dbReference type="Proteomes" id="UP000192223">
    <property type="component" value="Unplaced"/>
</dbReference>
<protein>
    <submittedName>
        <fullName evidence="8">Sugar transport protein MST7-like</fullName>
    </submittedName>
</protein>
<keyword evidence="3 5" id="KW-1133">Transmembrane helix</keyword>
<dbReference type="SUPFAM" id="SSF103473">
    <property type="entry name" value="MFS general substrate transporter"/>
    <property type="match status" value="1"/>
</dbReference>
<feature type="transmembrane region" description="Helical" evidence="5">
    <location>
        <begin position="415"/>
        <end position="434"/>
    </location>
</feature>
<evidence type="ECO:0000256" key="4">
    <source>
        <dbReference type="ARBA" id="ARBA00023136"/>
    </source>
</evidence>
<dbReference type="RefSeq" id="XP_018319036.1">
    <property type="nucleotide sequence ID" value="XM_018463534.2"/>
</dbReference>
<reference evidence="8" key="1">
    <citation type="submission" date="2025-08" db="UniProtKB">
        <authorList>
            <consortium name="RefSeq"/>
        </authorList>
    </citation>
    <scope>IDENTIFICATION</scope>
    <source>
        <tissue evidence="8">Entire body</tissue>
    </source>
</reference>
<dbReference type="PANTHER" id="PTHR48021">
    <property type="match status" value="1"/>
</dbReference>